<comment type="PTM">
    <text evidence="8">Binds 2 heme groups per subunit.</text>
</comment>
<keyword evidence="7 9" id="KW-0408">Iron</keyword>
<dbReference type="NCBIfam" id="TIGR04039">
    <property type="entry name" value="MXAN_0977_Heme2"/>
    <property type="match status" value="1"/>
</dbReference>
<evidence type="ECO:0000256" key="7">
    <source>
        <dbReference type="ARBA" id="ARBA00023004"/>
    </source>
</evidence>
<evidence type="ECO:0000256" key="2">
    <source>
        <dbReference type="ARBA" id="ARBA00022617"/>
    </source>
</evidence>
<evidence type="ECO:0000313" key="13">
    <source>
        <dbReference type="Proteomes" id="UP000289465"/>
    </source>
</evidence>
<evidence type="ECO:0000256" key="3">
    <source>
        <dbReference type="ARBA" id="ARBA00022723"/>
    </source>
</evidence>
<feature type="binding site" description="covalent" evidence="8">
    <location>
        <position position="238"/>
    </location>
    <ligand>
        <name>heme c</name>
        <dbReference type="ChEBI" id="CHEBI:61717"/>
        <label>2</label>
    </ligand>
</feature>
<keyword evidence="5" id="KW-0574">Periplasm</keyword>
<feature type="domain" description="Cytochrome c" evidence="11">
    <location>
        <begin position="222"/>
        <end position="374"/>
    </location>
</feature>
<feature type="binding site" description="covalent" evidence="8">
    <location>
        <position position="88"/>
    </location>
    <ligand>
        <name>heme c</name>
        <dbReference type="ChEBI" id="CHEBI:61717"/>
        <label>1</label>
    </ligand>
</feature>
<feature type="binding site" description="axial binding residue" evidence="9">
    <location>
        <position position="242"/>
    </location>
    <ligand>
        <name>heme c</name>
        <dbReference type="ChEBI" id="CHEBI:61717"/>
        <label>2</label>
    </ligand>
    <ligandPart>
        <name>Fe</name>
        <dbReference type="ChEBI" id="CHEBI:18248"/>
    </ligandPart>
</feature>
<gene>
    <name evidence="12" type="primary">ccp_3</name>
    <name evidence="12" type="ORF">AVE30378_04482</name>
</gene>
<keyword evidence="4" id="KW-0732">Signal</keyword>
<dbReference type="Gene3D" id="1.10.760.10">
    <property type="entry name" value="Cytochrome c-like domain"/>
    <property type="match status" value="2"/>
</dbReference>
<feature type="binding site" description="axial binding residue" evidence="9">
    <location>
        <position position="89"/>
    </location>
    <ligand>
        <name>heme c</name>
        <dbReference type="ChEBI" id="CHEBI:61717"/>
        <label>1</label>
    </ligand>
    <ligandPart>
        <name>Fe</name>
        <dbReference type="ChEBI" id="CHEBI:18248"/>
    </ligandPart>
</feature>
<keyword evidence="2 8" id="KW-0349">Heme</keyword>
<comment type="subcellular location">
    <subcellularLocation>
        <location evidence="1">Periplasm</location>
    </subcellularLocation>
</comment>
<comment type="cofactor">
    <cofactor evidence="8">
        <name>heme</name>
        <dbReference type="ChEBI" id="CHEBI:30413"/>
    </cofactor>
    <text evidence="8">Binds 2 heme groups.</text>
</comment>
<keyword evidence="12" id="KW-0575">Peroxidase</keyword>
<evidence type="ECO:0000256" key="10">
    <source>
        <dbReference type="SAM" id="MobiDB-lite"/>
    </source>
</evidence>
<dbReference type="RefSeq" id="WP_244235121.1">
    <property type="nucleotide sequence ID" value="NZ_UFQC01000028.1"/>
</dbReference>
<dbReference type="PROSITE" id="PS51007">
    <property type="entry name" value="CYTC"/>
    <property type="match status" value="1"/>
</dbReference>
<keyword evidence="6 12" id="KW-0560">Oxidoreductase</keyword>
<dbReference type="InterPro" id="IPR051395">
    <property type="entry name" value="Cytochrome_c_Peroxidase/MauG"/>
</dbReference>
<evidence type="ECO:0000256" key="1">
    <source>
        <dbReference type="ARBA" id="ARBA00004418"/>
    </source>
</evidence>
<dbReference type="GO" id="GO:0009055">
    <property type="term" value="F:electron transfer activity"/>
    <property type="evidence" value="ECO:0007669"/>
    <property type="project" value="InterPro"/>
</dbReference>
<dbReference type="PANTHER" id="PTHR30600">
    <property type="entry name" value="CYTOCHROME C PEROXIDASE-RELATED"/>
    <property type="match status" value="1"/>
</dbReference>
<dbReference type="GO" id="GO:0046872">
    <property type="term" value="F:metal ion binding"/>
    <property type="evidence" value="ECO:0007669"/>
    <property type="project" value="UniProtKB-KW"/>
</dbReference>
<dbReference type="PIRSF" id="PIRSF000294">
    <property type="entry name" value="Cytochrome-c_peroxidase"/>
    <property type="match status" value="1"/>
</dbReference>
<dbReference type="SUPFAM" id="SSF46626">
    <property type="entry name" value="Cytochrome c"/>
    <property type="match status" value="2"/>
</dbReference>
<dbReference type="AlphaFoldDB" id="A0A446CTV9"/>
<dbReference type="GO" id="GO:0020037">
    <property type="term" value="F:heme binding"/>
    <property type="evidence" value="ECO:0007669"/>
    <property type="project" value="InterPro"/>
</dbReference>
<evidence type="ECO:0000259" key="11">
    <source>
        <dbReference type="PROSITE" id="PS51007"/>
    </source>
</evidence>
<dbReference type="PANTHER" id="PTHR30600:SF14">
    <property type="entry name" value="CYTOCHROME C PEROXIDASE"/>
    <property type="match status" value="1"/>
</dbReference>
<dbReference type="InterPro" id="IPR026259">
    <property type="entry name" value="MauG/Cytc_peroxidase"/>
</dbReference>
<dbReference type="InterPro" id="IPR036909">
    <property type="entry name" value="Cyt_c-like_dom_sf"/>
</dbReference>
<reference evidence="12 13" key="1">
    <citation type="submission" date="2018-07" db="EMBL/GenBank/DDBJ databases">
        <authorList>
            <person name="Peeters C."/>
        </authorList>
    </citation>
    <scope>NUCLEOTIDE SEQUENCE [LARGE SCALE GENOMIC DNA]</scope>
    <source>
        <strain evidence="12 13">LMG 30378</strain>
    </source>
</reference>
<feature type="compositionally biased region" description="Polar residues" evidence="10">
    <location>
        <begin position="328"/>
        <end position="339"/>
    </location>
</feature>
<dbReference type="GO" id="GO:0004130">
    <property type="term" value="F:cytochrome-c peroxidase activity"/>
    <property type="evidence" value="ECO:0007669"/>
    <property type="project" value="UniProtKB-EC"/>
</dbReference>
<sequence length="392" mass="43745">MHMREEFFERGKAMMRRTLGLVIGLLAVPMGVAAEVASTVWSWNLPTHVPEPRVPADNPMSAVKVELGRKLFYDTRLSGNGTMSCASCHHQSRAFTDGRSLSVGSTGERTHRNALGLANSAWHATYNWANPALVSLEQQMEIPLFGDDPIEMGVNDANRQQVLDRFRNDPIYPPLFRQSFPDDDEPLNMATVIKAIAAFQRSMVSVDSRYDRYLQGKETLSASEERGMVLFFGEKAECHHCHGSFNFNDQVVHKKSRLVETLFHNNGLYNVDGKGGYPYPNRGVFESTAKPEDMGAFRAPSLRNVEATAPYMHDGSVATLEEVIEQYSQGGKVTTSGPNQGDGRLNPHKSGLISRIDFTEEEKADLLNFLKTLTDEGFLNDPKFSDPWSHSK</sequence>
<dbReference type="EC" id="1.11.1.5" evidence="12"/>
<evidence type="ECO:0000256" key="8">
    <source>
        <dbReference type="PIRSR" id="PIRSR000294-1"/>
    </source>
</evidence>
<dbReference type="Pfam" id="PF21419">
    <property type="entry name" value="RoxA-like_Cyt-c"/>
    <property type="match status" value="1"/>
</dbReference>
<evidence type="ECO:0000256" key="4">
    <source>
        <dbReference type="ARBA" id="ARBA00022729"/>
    </source>
</evidence>
<evidence type="ECO:0000256" key="6">
    <source>
        <dbReference type="ARBA" id="ARBA00023002"/>
    </source>
</evidence>
<keyword evidence="3 9" id="KW-0479">Metal-binding</keyword>
<evidence type="ECO:0000256" key="9">
    <source>
        <dbReference type="PIRSR" id="PIRSR000294-2"/>
    </source>
</evidence>
<dbReference type="EMBL" id="UFQC01000028">
    <property type="protein sequence ID" value="SSW71255.1"/>
    <property type="molecule type" value="Genomic_DNA"/>
</dbReference>
<accession>A0A446CTV9</accession>
<dbReference type="Pfam" id="PF03150">
    <property type="entry name" value="CCP_MauG"/>
    <property type="match status" value="1"/>
</dbReference>
<dbReference type="GO" id="GO:0042597">
    <property type="term" value="C:periplasmic space"/>
    <property type="evidence" value="ECO:0007669"/>
    <property type="project" value="UniProtKB-SubCell"/>
</dbReference>
<dbReference type="InterPro" id="IPR004852">
    <property type="entry name" value="Di-haem_cyt_c_peroxidsae"/>
</dbReference>
<name>A0A446CTV9_9BURK</name>
<dbReference type="InterPro" id="IPR009056">
    <property type="entry name" value="Cyt_c-like_dom"/>
</dbReference>
<feature type="binding site" description="covalent" evidence="8">
    <location>
        <position position="85"/>
    </location>
    <ligand>
        <name>heme c</name>
        <dbReference type="ChEBI" id="CHEBI:61717"/>
        <label>1</label>
    </ligand>
</feature>
<evidence type="ECO:0000313" key="12">
    <source>
        <dbReference type="EMBL" id="SSW71255.1"/>
    </source>
</evidence>
<dbReference type="Proteomes" id="UP000289465">
    <property type="component" value="Unassembled WGS sequence"/>
</dbReference>
<proteinExistence type="predicted"/>
<dbReference type="InterPro" id="IPR023929">
    <property type="entry name" value="MbnH-like"/>
</dbReference>
<feature type="binding site" description="covalent" evidence="8">
    <location>
        <position position="241"/>
    </location>
    <ligand>
        <name>heme c</name>
        <dbReference type="ChEBI" id="CHEBI:61717"/>
        <label>2</label>
    </ligand>
</feature>
<feature type="region of interest" description="Disordered" evidence="10">
    <location>
        <begin position="328"/>
        <end position="349"/>
    </location>
</feature>
<organism evidence="12 13">
    <name type="scientific">Achromobacter veterisilvae</name>
    <dbReference type="NCBI Taxonomy" id="2069367"/>
    <lineage>
        <taxon>Bacteria</taxon>
        <taxon>Pseudomonadati</taxon>
        <taxon>Pseudomonadota</taxon>
        <taxon>Betaproteobacteria</taxon>
        <taxon>Burkholderiales</taxon>
        <taxon>Alcaligenaceae</taxon>
        <taxon>Achromobacter</taxon>
    </lineage>
</organism>
<protein>
    <submittedName>
        <fullName evidence="12">Cytochrome c551 peroxidase</fullName>
        <ecNumber evidence="12">1.11.1.5</ecNumber>
    </submittedName>
</protein>
<evidence type="ECO:0000256" key="5">
    <source>
        <dbReference type="ARBA" id="ARBA00022764"/>
    </source>
</evidence>